<accession>A0A2J8A857</accession>
<dbReference type="SUPFAM" id="SSF81296">
    <property type="entry name" value="E set domains"/>
    <property type="match status" value="2"/>
</dbReference>
<dbReference type="EMBL" id="PGGS01000118">
    <property type="protein sequence ID" value="PNH08719.1"/>
    <property type="molecule type" value="Genomic_DNA"/>
</dbReference>
<dbReference type="PANTHER" id="PTHR46769">
    <property type="entry name" value="POLYCYSTIC KIDNEY AND HEPATIC DISEASE 1 (AUTOSOMAL RECESSIVE)-LIKE 1"/>
    <property type="match status" value="1"/>
</dbReference>
<evidence type="ECO:0000259" key="3">
    <source>
        <dbReference type="SMART" id="SM00429"/>
    </source>
</evidence>
<sequence length="1107" mass="113149">ITCVASPGLSGRYWVNVTVDGDPAASASAWSFSYTLSRTPLLRAIRPAAGPPGASTAVIVGTTSALTRDCAPTNWGDSDCLGGVLFGDRLCDLPEGDVAAVVNSAYRSRWGGTTFGLNCTLPAPRANNPLLPSAVPRLGTAAFLNVTPLFEATSRGGALSVAKTAWLYTPDGLPYMYAQYPEVYDISPTAGSTAGGTRVTIRGRGFPNLDPNDLNDLNGLNGNRDTVEVLLGGAPCVVAASSYDTLVCVTSPRPAAGAAATATSAVPLSYSNTVRIGGHYPGMRGAEYEVYPLPSAEAAPGFRGLWRLNTTMRVGDAQYGGTAAVLMDRVEGLDSLAAPDAGAHCSRVKGFFVAPRAASYSFTLVADDYAQLNGTWIENGTEVKRALYNATSWNYIDNWNLNEKPRPLSLAAGQPVLLELNHCNTISRGVLQLGVRASSPDTRPNSIGEAQRLRVTTAHVPRSVAVKLLYGGRTTGSSGTTAVTAVWVSVTVDDASRFTDWRLGLSLVVEGASVTFPLAATTAEIAAAIFGALLGPSDTAAGRAAFGVRKVRQADNRTITIELGADAVVLPTLLISSARLVELPGLLPLPGPPAAAAACKWANPLLAPVAGSAAAEAYGSAASLLALGRRPGPAAPNLTALYATFNLSVQPAPALMDAAAAAVPGGTWQLTVAGGSSTTGTTATMLPYDATPDQVYDAVVSLIGAGRTTADFNPTVTVTAAVREGAYLATIWNITLPDWPVDDSTTLLPLPGPGFPADALLAVEVRRASQLPGGAVRVALGAACEWAEFRILDDPVDVVASRLASLPGLGAPERISRWYSNDTSFNLVFEHDPQTNPGDQPLLRVTDWQALVGPGASATVTTDYAGSNDQFFGPLPVDMMQLAVGAPGSIRLAVNGVPGACAHPSGLCAFGHDAAATPNVTGVSTPLLGFGAAQATAELTILGRGFERGGAGTAGGDGSGSTNSSSSSSSSSAVSVTVGGVGCEVVRSNDTSITCLLPRAVPAGLRPLAVLVPGWGYAAGAPPLLVDGTMSVTALSPPVLAFAGRTIFSVLGEGVDESGGCSALRLSLGGLACAVVACSPTALTVLYPGGVRCGLGALRTRRQAGRV</sequence>
<reference evidence="4 5" key="1">
    <citation type="journal article" date="2017" name="Mol. Biol. Evol.">
        <title>The 4-celled Tetrabaena socialis nuclear genome reveals the essential components for genetic control of cell number at the origin of multicellularity in the volvocine lineage.</title>
        <authorList>
            <person name="Featherston J."/>
            <person name="Arakaki Y."/>
            <person name="Hanschen E.R."/>
            <person name="Ferris P.J."/>
            <person name="Michod R.E."/>
            <person name="Olson B.J.S.C."/>
            <person name="Nozaki H."/>
            <person name="Durand P.M."/>
        </authorList>
    </citation>
    <scope>NUCLEOTIDE SEQUENCE [LARGE SCALE GENOMIC DNA]</scope>
    <source>
        <strain evidence="4 5">NIES-571</strain>
    </source>
</reference>
<dbReference type="Pfam" id="PF01833">
    <property type="entry name" value="TIG"/>
    <property type="match status" value="2"/>
</dbReference>
<feature type="non-terminal residue" evidence="4">
    <location>
        <position position="1107"/>
    </location>
</feature>
<organism evidence="4 5">
    <name type="scientific">Tetrabaena socialis</name>
    <dbReference type="NCBI Taxonomy" id="47790"/>
    <lineage>
        <taxon>Eukaryota</taxon>
        <taxon>Viridiplantae</taxon>
        <taxon>Chlorophyta</taxon>
        <taxon>core chlorophytes</taxon>
        <taxon>Chlorophyceae</taxon>
        <taxon>CS clade</taxon>
        <taxon>Chlamydomonadales</taxon>
        <taxon>Tetrabaenaceae</taxon>
        <taxon>Tetrabaena</taxon>
    </lineage>
</organism>
<evidence type="ECO:0000256" key="2">
    <source>
        <dbReference type="SAM" id="MobiDB-lite"/>
    </source>
</evidence>
<dbReference type="AlphaFoldDB" id="A0A2J8A857"/>
<evidence type="ECO:0000256" key="1">
    <source>
        <dbReference type="ARBA" id="ARBA00022729"/>
    </source>
</evidence>
<dbReference type="InterPro" id="IPR014756">
    <property type="entry name" value="Ig_E-set"/>
</dbReference>
<feature type="non-terminal residue" evidence="4">
    <location>
        <position position="1"/>
    </location>
</feature>
<dbReference type="OrthoDB" id="547548at2759"/>
<keyword evidence="1" id="KW-0732">Signal</keyword>
<gene>
    <name evidence="4" type="ORF">TSOC_004704</name>
</gene>
<dbReference type="SMART" id="SM00429">
    <property type="entry name" value="IPT"/>
    <property type="match status" value="1"/>
</dbReference>
<protein>
    <submittedName>
        <fullName evidence="4">Fibrocystin</fullName>
    </submittedName>
</protein>
<comment type="caution">
    <text evidence="4">The sequence shown here is derived from an EMBL/GenBank/DDBJ whole genome shotgun (WGS) entry which is preliminary data.</text>
</comment>
<dbReference type="Gene3D" id="2.60.40.10">
    <property type="entry name" value="Immunoglobulins"/>
    <property type="match status" value="2"/>
</dbReference>
<feature type="domain" description="IPT/TIG" evidence="3">
    <location>
        <begin position="180"/>
        <end position="291"/>
    </location>
</feature>
<keyword evidence="5" id="KW-1185">Reference proteome</keyword>
<proteinExistence type="predicted"/>
<dbReference type="InterPro" id="IPR052387">
    <property type="entry name" value="Fibrocystin"/>
</dbReference>
<dbReference type="InterPro" id="IPR013783">
    <property type="entry name" value="Ig-like_fold"/>
</dbReference>
<dbReference type="CDD" id="cd00603">
    <property type="entry name" value="IPT_PCSR"/>
    <property type="match status" value="1"/>
</dbReference>
<dbReference type="PANTHER" id="PTHR46769:SF2">
    <property type="entry name" value="FIBROCYSTIN-L ISOFORM 2 PRECURSOR-RELATED"/>
    <property type="match status" value="1"/>
</dbReference>
<name>A0A2J8A857_9CHLO</name>
<evidence type="ECO:0000313" key="4">
    <source>
        <dbReference type="EMBL" id="PNH08719.1"/>
    </source>
</evidence>
<evidence type="ECO:0000313" key="5">
    <source>
        <dbReference type="Proteomes" id="UP000236333"/>
    </source>
</evidence>
<dbReference type="InterPro" id="IPR002909">
    <property type="entry name" value="IPT_dom"/>
</dbReference>
<feature type="compositionally biased region" description="Low complexity" evidence="2">
    <location>
        <begin position="960"/>
        <end position="973"/>
    </location>
</feature>
<feature type="compositionally biased region" description="Gly residues" evidence="2">
    <location>
        <begin position="950"/>
        <end position="959"/>
    </location>
</feature>
<dbReference type="Proteomes" id="UP000236333">
    <property type="component" value="Unassembled WGS sequence"/>
</dbReference>
<feature type="region of interest" description="Disordered" evidence="2">
    <location>
        <begin position="950"/>
        <end position="973"/>
    </location>
</feature>